<keyword evidence="4 12" id="KW-1134">Transmembrane beta strand</keyword>
<dbReference type="NCBIfam" id="TIGR01352">
    <property type="entry name" value="tonB_Cterm"/>
    <property type="match status" value="1"/>
</dbReference>
<dbReference type="SUPFAM" id="SSF49452">
    <property type="entry name" value="Starch-binding domain-like"/>
    <property type="match status" value="1"/>
</dbReference>
<comment type="similarity">
    <text evidence="12">Belongs to the TonB-dependent receptor family.</text>
</comment>
<evidence type="ECO:0000256" key="11">
    <source>
        <dbReference type="ARBA" id="ARBA00023237"/>
    </source>
</evidence>
<sequence length="972" mass="107191">MKYLQLIIALSLASLPATALAQQDDGSAQEGPAQQQAGAARLTKAPELLEAPEADYTQEAVDAGIEGAVQLELTISATGEVTKVEVLSGLGYGLDEAAVAAAKKFVFSPAEVNNQPAAVSLNFAIDFSLPIMPAIFRGRLVELETDAIIDDATVGIEYQGDEYDPAPRAQMSVKEDGSFSFEGVPPGTYRVDLSAPGYPDRAEIVELGSGDEVEVAYRFTKAPVNLRGEVRESGTRTPLAGIEVRVIDANTNEELSTEYSDADAIFSFRDLAPGKYRLIFGADGYETFSEEVEVKEGEVTGGVFYLRAEYYDEFTVKTTARREETEISRKRIELDELRRIPGTGGDAVRVVQNLPGVARPSYVSGSLIVRGASPEDTKVFLQGDSIPLVFHFLGGPAVISSEMLEAVDFYPGNFSTYYGRATGGIVALRTRSPREDRFHGFAEVDLIDATAQFEGPITENLSFALSARRSYIDTVLPVLAPEELTDQVTVSPRYYDYQGWLTWRANKENKLELFLYGSDDTVATIFDDDDGPIGNADVQIEGLSFSQLFHRGQLRWEWKPANEAIENEALVSFGLNRAGFDLAENLYFFADYYQTQVRNDLKINVADNLNLRVGADLQFGNVDYRLEVPRQDADPGRGNGATGAEGGGPGGFAISKNGIITQQSAPLLQPAFYIEANYKPIEALKLTPGVRIDHYGDIARTSVSPRFSTRLKLNDELLLKGGVGLFTQPPLPNESDKELGNPNLDFESAIHYALGAEWRPLEYLEVDTTLFYRSMFDLVDSTNAVVENAQGEVENLLLDNNAKGRAYGLELMVRHRPQNNLFGWVAYTLSRAERFNQKTESYDLFRYDQTHILSLVAGYNLPFQIDISGRFRLVTGSPYTPIAGAVWDADQDRYQPVYGRPLSARKSTFHQLDVRIDKKFVFDSFILGAYIEVLNAYNAVNEEGRSNNFNYRESGPVPGLPIIPTLGVNGRF</sequence>
<dbReference type="InterPro" id="IPR013784">
    <property type="entry name" value="Carb-bd-like_fold"/>
</dbReference>
<accession>A0A2Z4FQB1</accession>
<evidence type="ECO:0000256" key="12">
    <source>
        <dbReference type="PROSITE-ProRule" id="PRU01360"/>
    </source>
</evidence>
<dbReference type="OrthoDB" id="607931at2"/>
<evidence type="ECO:0000313" key="16">
    <source>
        <dbReference type="EMBL" id="AWV91261.1"/>
    </source>
</evidence>
<dbReference type="Pfam" id="PF03544">
    <property type="entry name" value="TonB_C"/>
    <property type="match status" value="1"/>
</dbReference>
<keyword evidence="9 12" id="KW-0472">Membrane</keyword>
<evidence type="ECO:0000256" key="5">
    <source>
        <dbReference type="ARBA" id="ARBA00022692"/>
    </source>
</evidence>
<evidence type="ECO:0000259" key="15">
    <source>
        <dbReference type="PROSITE" id="PS52015"/>
    </source>
</evidence>
<protein>
    <recommendedName>
        <fullName evidence="15">TonB C-terminal domain-containing protein</fullName>
    </recommendedName>
</protein>
<evidence type="ECO:0000256" key="8">
    <source>
        <dbReference type="ARBA" id="ARBA00023077"/>
    </source>
</evidence>
<feature type="chain" id="PRO_5044247057" description="TonB C-terminal domain-containing protein" evidence="14">
    <location>
        <begin position="22"/>
        <end position="972"/>
    </location>
</feature>
<feature type="domain" description="TonB C-terminal" evidence="15">
    <location>
        <begin position="41"/>
        <end position="132"/>
    </location>
</feature>
<keyword evidence="8" id="KW-0798">TonB box</keyword>
<comment type="subcellular location">
    <subcellularLocation>
        <location evidence="2 12">Cell outer membrane</location>
        <topology evidence="2 12">Multi-pass membrane protein</topology>
    </subcellularLocation>
    <subcellularLocation>
        <location evidence="1">Membrane</location>
        <topology evidence="1">Single-pass membrane protein</topology>
    </subcellularLocation>
</comment>
<dbReference type="EMBL" id="CP030032">
    <property type="protein sequence ID" value="AWV91261.1"/>
    <property type="molecule type" value="Genomic_DNA"/>
</dbReference>
<evidence type="ECO:0000256" key="1">
    <source>
        <dbReference type="ARBA" id="ARBA00004167"/>
    </source>
</evidence>
<feature type="signal peptide" evidence="14">
    <location>
        <begin position="1"/>
        <end position="21"/>
    </location>
</feature>
<dbReference type="GO" id="GO:0015344">
    <property type="term" value="F:siderophore uptake transmembrane transporter activity"/>
    <property type="evidence" value="ECO:0007669"/>
    <property type="project" value="TreeGrafter"/>
</dbReference>
<dbReference type="PROSITE" id="PS52015">
    <property type="entry name" value="TONB_CTD"/>
    <property type="match status" value="1"/>
</dbReference>
<keyword evidence="7" id="KW-1133">Transmembrane helix</keyword>
<dbReference type="InterPro" id="IPR036942">
    <property type="entry name" value="Beta-barrel_TonB_sf"/>
</dbReference>
<dbReference type="InterPro" id="IPR000531">
    <property type="entry name" value="Beta-barrel_TonB"/>
</dbReference>
<evidence type="ECO:0000256" key="2">
    <source>
        <dbReference type="ARBA" id="ARBA00004571"/>
    </source>
</evidence>
<dbReference type="SUPFAM" id="SSF74653">
    <property type="entry name" value="TolA/TonB C-terminal domain"/>
    <property type="match status" value="1"/>
</dbReference>
<keyword evidence="5 12" id="KW-0812">Transmembrane</keyword>
<evidence type="ECO:0000256" key="9">
    <source>
        <dbReference type="ARBA" id="ARBA00023136"/>
    </source>
</evidence>
<dbReference type="Pfam" id="PF13620">
    <property type="entry name" value="CarboxypepD_reg"/>
    <property type="match status" value="2"/>
</dbReference>
<dbReference type="GO" id="GO:0030246">
    <property type="term" value="F:carbohydrate binding"/>
    <property type="evidence" value="ECO:0007669"/>
    <property type="project" value="InterPro"/>
</dbReference>
<evidence type="ECO:0000256" key="6">
    <source>
        <dbReference type="ARBA" id="ARBA00022729"/>
    </source>
</evidence>
<dbReference type="PANTHER" id="PTHR30069">
    <property type="entry name" value="TONB-DEPENDENT OUTER MEMBRANE RECEPTOR"/>
    <property type="match status" value="1"/>
</dbReference>
<dbReference type="AlphaFoldDB" id="A0A2Z4FQB1"/>
<dbReference type="GO" id="GO:0044718">
    <property type="term" value="P:siderophore transmembrane transport"/>
    <property type="evidence" value="ECO:0007669"/>
    <property type="project" value="TreeGrafter"/>
</dbReference>
<proteinExistence type="inferred from homology"/>
<evidence type="ECO:0000256" key="13">
    <source>
        <dbReference type="SAM" id="MobiDB-lite"/>
    </source>
</evidence>
<dbReference type="Gene3D" id="2.170.130.10">
    <property type="entry name" value="TonB-dependent receptor, plug domain"/>
    <property type="match status" value="1"/>
</dbReference>
<evidence type="ECO:0000313" key="17">
    <source>
        <dbReference type="Proteomes" id="UP000249799"/>
    </source>
</evidence>
<dbReference type="PANTHER" id="PTHR30069:SF29">
    <property type="entry name" value="HEMOGLOBIN AND HEMOGLOBIN-HAPTOGLOBIN-BINDING PROTEIN 1-RELATED"/>
    <property type="match status" value="1"/>
</dbReference>
<reference evidence="16 17" key="1">
    <citation type="submission" date="2018-06" db="EMBL/GenBank/DDBJ databases">
        <title>Lujinxingia sediminis gen. nov. sp. nov., a new facultative anaerobic member of the class Deltaproteobacteria, and proposal of Lujinxingaceae fam. nov.</title>
        <authorList>
            <person name="Guo L.-Y."/>
            <person name="Li C.-M."/>
            <person name="Wang S."/>
            <person name="Du Z.-J."/>
        </authorList>
    </citation>
    <scope>NUCLEOTIDE SEQUENCE [LARGE SCALE GENOMIC DNA]</scope>
    <source>
        <strain evidence="16 17">FA350</strain>
    </source>
</reference>
<dbReference type="InterPro" id="IPR037682">
    <property type="entry name" value="TonB_C"/>
</dbReference>
<dbReference type="InterPro" id="IPR037066">
    <property type="entry name" value="Plug_dom_sf"/>
</dbReference>
<keyword evidence="3 12" id="KW-0813">Transport</keyword>
<dbReference type="SUPFAM" id="SSF49478">
    <property type="entry name" value="Cna protein B-type domain"/>
    <property type="match status" value="1"/>
</dbReference>
<dbReference type="PROSITE" id="PS52016">
    <property type="entry name" value="TONB_DEPENDENT_REC_3"/>
    <property type="match status" value="1"/>
</dbReference>
<dbReference type="GO" id="GO:0009279">
    <property type="term" value="C:cell outer membrane"/>
    <property type="evidence" value="ECO:0007669"/>
    <property type="project" value="UniProtKB-SubCell"/>
</dbReference>
<gene>
    <name evidence="16" type="ORF">DN745_18775</name>
</gene>
<keyword evidence="10" id="KW-0675">Receptor</keyword>
<dbReference type="Pfam" id="PF00593">
    <property type="entry name" value="TonB_dep_Rec_b-barrel"/>
    <property type="match status" value="1"/>
</dbReference>
<dbReference type="SUPFAM" id="SSF56935">
    <property type="entry name" value="Porins"/>
    <property type="match status" value="1"/>
</dbReference>
<dbReference type="InterPro" id="IPR039426">
    <property type="entry name" value="TonB-dep_rcpt-like"/>
</dbReference>
<evidence type="ECO:0000256" key="14">
    <source>
        <dbReference type="SAM" id="SignalP"/>
    </source>
</evidence>
<evidence type="ECO:0000256" key="3">
    <source>
        <dbReference type="ARBA" id="ARBA00022448"/>
    </source>
</evidence>
<keyword evidence="6 14" id="KW-0732">Signal</keyword>
<dbReference type="Gene3D" id="2.40.170.20">
    <property type="entry name" value="TonB-dependent receptor, beta-barrel domain"/>
    <property type="match status" value="1"/>
</dbReference>
<feature type="compositionally biased region" description="Gly residues" evidence="13">
    <location>
        <begin position="637"/>
        <end position="648"/>
    </location>
</feature>
<name>A0A2Z4FQB1_9DELT</name>
<dbReference type="RefSeq" id="WP_111337379.1">
    <property type="nucleotide sequence ID" value="NZ_CP030032.1"/>
</dbReference>
<dbReference type="KEGG" id="bsed:DN745_18775"/>
<organism evidence="16 17">
    <name type="scientific">Bradymonas sediminis</name>
    <dbReference type="NCBI Taxonomy" id="1548548"/>
    <lineage>
        <taxon>Bacteria</taxon>
        <taxon>Deltaproteobacteria</taxon>
        <taxon>Bradymonadales</taxon>
        <taxon>Bradymonadaceae</taxon>
        <taxon>Bradymonas</taxon>
    </lineage>
</organism>
<dbReference type="Gene3D" id="3.30.1150.10">
    <property type="match status" value="1"/>
</dbReference>
<evidence type="ECO:0000256" key="10">
    <source>
        <dbReference type="ARBA" id="ARBA00023170"/>
    </source>
</evidence>
<dbReference type="InterPro" id="IPR006260">
    <property type="entry name" value="TonB/TolA_C"/>
</dbReference>
<feature type="region of interest" description="Disordered" evidence="13">
    <location>
        <begin position="629"/>
        <end position="648"/>
    </location>
</feature>
<keyword evidence="17" id="KW-1185">Reference proteome</keyword>
<keyword evidence="11 12" id="KW-0998">Cell outer membrane</keyword>
<evidence type="ECO:0000256" key="7">
    <source>
        <dbReference type="ARBA" id="ARBA00022989"/>
    </source>
</evidence>
<evidence type="ECO:0000256" key="4">
    <source>
        <dbReference type="ARBA" id="ARBA00022452"/>
    </source>
</evidence>
<dbReference type="Proteomes" id="UP000249799">
    <property type="component" value="Chromosome"/>
</dbReference>
<dbReference type="Gene3D" id="2.60.40.1120">
    <property type="entry name" value="Carboxypeptidase-like, regulatory domain"/>
    <property type="match status" value="2"/>
</dbReference>